<dbReference type="PANTHER" id="PTHR12883">
    <property type="entry name" value="ADIPOCYTE-SPECIFIC PROTEIN 4-RELATED"/>
    <property type="match status" value="1"/>
</dbReference>
<dbReference type="InParanoid" id="A0A1U7ZS55"/>
<dbReference type="GO" id="GO:0032469">
    <property type="term" value="P:endoplasmic reticulum calcium ion homeostasis"/>
    <property type="evidence" value="ECO:0007669"/>
    <property type="project" value="InterPro"/>
</dbReference>
<dbReference type="PANTHER" id="PTHR12883:SF0">
    <property type="entry name" value="PAT COMPLEX SUBUNIT CCDC47"/>
    <property type="match status" value="1"/>
</dbReference>
<dbReference type="InterPro" id="IPR012879">
    <property type="entry name" value="CCDC47"/>
</dbReference>
<feature type="compositionally biased region" description="Polar residues" evidence="5">
    <location>
        <begin position="132"/>
        <end position="150"/>
    </location>
</feature>
<name>A0A1U7ZS55_NELNU</name>
<keyword evidence="4" id="KW-0472">Membrane</keyword>
<evidence type="ECO:0000256" key="2">
    <source>
        <dbReference type="ARBA" id="ARBA00022692"/>
    </source>
</evidence>
<sequence length="493" mass="55514">MAKPTSSVWFRPMYSLLAPRGDTLWYCLALLSVLSLLGQELTRCSALAADFEGFGDEGEEEETSDSPQITDLPFRSPLPPPTLTQSDFETDHGPPLESPAVPSPPSDPTPKPSSTTFDYWDEDEFEGLPVQEPQQDQKSPENVTPSSPGESDSKPVEKPPPTVRSYTVEILCGSFLIAFIINYFAGRRANENIALAWAAMFATKDSIFDKNFSLLGTGDGKDTPLLLKEGQNVFKFYASGRRYCQSLLATMELQSRHDLISRIYNFIVPCKDEITFEVCMNDDAMDQVVFALAKKKAAKVMQKETKDLQRFANLVSQPTNRKWVVEDLSVISESREVAGDLITEAVLDQVFGDKAFEKFGRGFISMHFSDQHPGTHRKMLLFKFALPDANHMADMTRLVALVPYYIDLIGRYKVSSQVHSKTEAARTKAAQEAYKEFMNARQEALQKRKAEKKKMMEEAEAKLTAEALRKKEAKERSRQMRKAMPKVKMTRAH</sequence>
<keyword evidence="3" id="KW-1133">Transmembrane helix</keyword>
<dbReference type="KEGG" id="nnu:104596747"/>
<evidence type="ECO:0000313" key="7">
    <source>
        <dbReference type="RefSeq" id="XP_010256325.1"/>
    </source>
</evidence>
<comment type="subcellular location">
    <subcellularLocation>
        <location evidence="1">Membrane</location>
        <topology evidence="1">Single-pass membrane protein</topology>
    </subcellularLocation>
</comment>
<dbReference type="STRING" id="4432.A0A1U7ZS55"/>
<dbReference type="Proteomes" id="UP000189703">
    <property type="component" value="Unplaced"/>
</dbReference>
<proteinExistence type="predicted"/>
<keyword evidence="6" id="KW-1185">Reference proteome</keyword>
<evidence type="ECO:0000256" key="1">
    <source>
        <dbReference type="ARBA" id="ARBA00004167"/>
    </source>
</evidence>
<dbReference type="AlphaFoldDB" id="A0A1U7ZS55"/>
<dbReference type="FunCoup" id="A0A1U7ZS55">
    <property type="interactions" value="4448"/>
</dbReference>
<feature type="compositionally biased region" description="Basic and acidic residues" evidence="5">
    <location>
        <begin position="465"/>
        <end position="478"/>
    </location>
</feature>
<dbReference type="GO" id="GO:0005509">
    <property type="term" value="F:calcium ion binding"/>
    <property type="evidence" value="ECO:0000318"/>
    <property type="project" value="GO_Central"/>
</dbReference>
<evidence type="ECO:0000256" key="5">
    <source>
        <dbReference type="SAM" id="MobiDB-lite"/>
    </source>
</evidence>
<dbReference type="OMA" id="MHLVRDM"/>
<feature type="compositionally biased region" description="Basic residues" evidence="5">
    <location>
        <begin position="479"/>
        <end position="493"/>
    </location>
</feature>
<feature type="compositionally biased region" description="Pro residues" evidence="5">
    <location>
        <begin position="101"/>
        <end position="111"/>
    </location>
</feature>
<dbReference type="GO" id="GO:0016020">
    <property type="term" value="C:membrane"/>
    <property type="evidence" value="ECO:0007669"/>
    <property type="project" value="UniProtKB-SubCell"/>
</dbReference>
<dbReference type="GO" id="GO:0005783">
    <property type="term" value="C:endoplasmic reticulum"/>
    <property type="evidence" value="ECO:0000318"/>
    <property type="project" value="GO_Central"/>
</dbReference>
<organism evidence="6 7">
    <name type="scientific">Nelumbo nucifera</name>
    <name type="common">Sacred lotus</name>
    <dbReference type="NCBI Taxonomy" id="4432"/>
    <lineage>
        <taxon>Eukaryota</taxon>
        <taxon>Viridiplantae</taxon>
        <taxon>Streptophyta</taxon>
        <taxon>Embryophyta</taxon>
        <taxon>Tracheophyta</taxon>
        <taxon>Spermatophyta</taxon>
        <taxon>Magnoliopsida</taxon>
        <taxon>Proteales</taxon>
        <taxon>Nelumbonaceae</taxon>
        <taxon>Nelumbo</taxon>
    </lineage>
</organism>
<reference evidence="7" key="1">
    <citation type="submission" date="2025-08" db="UniProtKB">
        <authorList>
            <consortium name="RefSeq"/>
        </authorList>
    </citation>
    <scope>IDENTIFICATION</scope>
</reference>
<feature type="region of interest" description="Disordered" evidence="5">
    <location>
        <begin position="465"/>
        <end position="493"/>
    </location>
</feature>
<dbReference type="GeneID" id="104596747"/>
<dbReference type="RefSeq" id="XP_010256325.1">
    <property type="nucleotide sequence ID" value="XM_010258023.2"/>
</dbReference>
<accession>A0A1U7ZS55</accession>
<evidence type="ECO:0000256" key="3">
    <source>
        <dbReference type="ARBA" id="ARBA00022989"/>
    </source>
</evidence>
<feature type="compositionally biased region" description="Acidic residues" evidence="5">
    <location>
        <begin position="55"/>
        <end position="64"/>
    </location>
</feature>
<dbReference type="OrthoDB" id="10039147at2759"/>
<feature type="region of interest" description="Disordered" evidence="5">
    <location>
        <begin position="55"/>
        <end position="162"/>
    </location>
</feature>
<keyword evidence="2" id="KW-0812">Transmembrane</keyword>
<gene>
    <name evidence="7" type="primary">LOC104596747</name>
</gene>
<protein>
    <submittedName>
        <fullName evidence="7">Uncharacterized protein At5g49945-like</fullName>
    </submittedName>
</protein>
<evidence type="ECO:0000313" key="6">
    <source>
        <dbReference type="Proteomes" id="UP000189703"/>
    </source>
</evidence>
<dbReference type="eggNOG" id="KOG2357">
    <property type="taxonomic scope" value="Eukaryota"/>
</dbReference>
<evidence type="ECO:0000256" key="4">
    <source>
        <dbReference type="ARBA" id="ARBA00023136"/>
    </source>
</evidence>
<dbReference type="Pfam" id="PF07946">
    <property type="entry name" value="CCDC47"/>
    <property type="match status" value="1"/>
</dbReference>